<evidence type="ECO:0000256" key="8">
    <source>
        <dbReference type="ARBA" id="ARBA00023065"/>
    </source>
</evidence>
<keyword evidence="8" id="KW-0406">Ion transport</keyword>
<evidence type="ECO:0000256" key="4">
    <source>
        <dbReference type="ARBA" id="ARBA00022496"/>
    </source>
</evidence>
<proteinExistence type="inferred from homology"/>
<dbReference type="Gene3D" id="2.40.170.20">
    <property type="entry name" value="TonB-dependent receptor, beta-barrel domain"/>
    <property type="match status" value="1"/>
</dbReference>
<keyword evidence="17" id="KW-0675">Receptor</keyword>
<feature type="domain" description="TonB-dependent receptor-like beta-barrel" evidence="15">
    <location>
        <begin position="257"/>
        <end position="731"/>
    </location>
</feature>
<evidence type="ECO:0000259" key="16">
    <source>
        <dbReference type="Pfam" id="PF07715"/>
    </source>
</evidence>
<accession>A0A501PGG4</accession>
<dbReference type="Proteomes" id="UP000319148">
    <property type="component" value="Unassembled WGS sequence"/>
</dbReference>
<dbReference type="GO" id="GO:0009279">
    <property type="term" value="C:cell outer membrane"/>
    <property type="evidence" value="ECO:0007669"/>
    <property type="project" value="UniProtKB-SubCell"/>
</dbReference>
<evidence type="ECO:0000256" key="6">
    <source>
        <dbReference type="ARBA" id="ARBA00022729"/>
    </source>
</evidence>
<dbReference type="PANTHER" id="PTHR32552">
    <property type="entry name" value="FERRICHROME IRON RECEPTOR-RELATED"/>
    <property type="match status" value="1"/>
</dbReference>
<dbReference type="GO" id="GO:0006826">
    <property type="term" value="P:iron ion transport"/>
    <property type="evidence" value="ECO:0007669"/>
    <property type="project" value="UniProtKB-KW"/>
</dbReference>
<protein>
    <submittedName>
        <fullName evidence="17">TonB-dependent receptor</fullName>
    </submittedName>
</protein>
<name>A0A501PGG4_9PROT</name>
<dbReference type="OrthoDB" id="9760333at2"/>
<keyword evidence="18" id="KW-1185">Reference proteome</keyword>
<keyword evidence="11 12" id="KW-0998">Cell outer membrane</keyword>
<keyword evidence="5 12" id="KW-0812">Transmembrane</keyword>
<comment type="similarity">
    <text evidence="12 14">Belongs to the TonB-dependent receptor family.</text>
</comment>
<dbReference type="EMBL" id="VFIY01000014">
    <property type="protein sequence ID" value="TPD59285.1"/>
    <property type="molecule type" value="Genomic_DNA"/>
</dbReference>
<gene>
    <name evidence="17" type="ORF">FIV46_10840</name>
</gene>
<evidence type="ECO:0000259" key="15">
    <source>
        <dbReference type="Pfam" id="PF00593"/>
    </source>
</evidence>
<evidence type="ECO:0000313" key="18">
    <source>
        <dbReference type="Proteomes" id="UP000319148"/>
    </source>
</evidence>
<keyword evidence="6" id="KW-0732">Signal</keyword>
<dbReference type="PROSITE" id="PS01156">
    <property type="entry name" value="TONB_DEPENDENT_REC_2"/>
    <property type="match status" value="1"/>
</dbReference>
<comment type="caution">
    <text evidence="17">The sequence shown here is derived from an EMBL/GenBank/DDBJ whole genome shotgun (WGS) entry which is preliminary data.</text>
</comment>
<sequence>MSYNSMPRVSKGGIYNKMRSTALGSTLSMLALVGTAYGADGDVENEEEFAFDEIVVTANRRSQRLLEVPQSISALTGTHLEELGADNFSDYARFVPGLDFVEFSPGQTRMTIRGVSGEVGVSTVSYYIDEISITAMDQGAQPDFKMFDIERVEVLRGPQGTLYGEGSMGGTIRVITKKPNTTEFEGAVDATFGMIKDGGEDYSVSGMLNVPVVEDKLAIRAVGLYRDSGGWIDNILPGAEQEDTNSAETYAARVSARFQATDDLTITAMGIFNRLDTDNNNVVNDGEDVALAALNPRSDDYDLYSLTIDYDFGGFTLTSASSYTQRDTAIRYTDAPGTLAFFDTFFVPITGGEYSFTQSLVYIATDSEAFTQEVRLVSDNDSRLTWTLGGFYRDYEIQNSAYRVSTPDFTFGAGNLLGETPGELVPGGVFTSATTTKLENIAIFGEASYEITDKLDVTVGLRWFQEKQDIVDSTSGALVYTPASGFTLPYVLDNNKIDDFTPKATLSYTASENAMMFFTVARGYRSGGANLLADVLPNAQNRYKNDSTINYEVGGKFTLADGRLTVIAAAYYIDWKDLQISDFDANFGVGYISNAGSAHSAGLELEIVAQPTDRLTLTFAGNISEAELDEDIPGANFSTEGTIIESGSRLPNVPKYKFGGTAQYVYPINDELNMVFHGDVSFVGESFSRLEAGVNEGIGFGDSVQPSYAVGNVSVAVAAENWTATLFVENVWDEFAALGDDNFGGFHRNKPRTVGINLKYDF</sequence>
<keyword evidence="2 12" id="KW-0813">Transport</keyword>
<organism evidence="17 18">
    <name type="scientific">Emcibacter nanhaiensis</name>
    <dbReference type="NCBI Taxonomy" id="1505037"/>
    <lineage>
        <taxon>Bacteria</taxon>
        <taxon>Pseudomonadati</taxon>
        <taxon>Pseudomonadota</taxon>
        <taxon>Alphaproteobacteria</taxon>
        <taxon>Emcibacterales</taxon>
        <taxon>Emcibacteraceae</taxon>
        <taxon>Emcibacter</taxon>
    </lineage>
</organism>
<keyword evidence="4" id="KW-0410">Iron transport</keyword>
<evidence type="ECO:0000256" key="14">
    <source>
        <dbReference type="RuleBase" id="RU003357"/>
    </source>
</evidence>
<dbReference type="InterPro" id="IPR039426">
    <property type="entry name" value="TonB-dep_rcpt-like"/>
</dbReference>
<evidence type="ECO:0000256" key="7">
    <source>
        <dbReference type="ARBA" id="ARBA00023004"/>
    </source>
</evidence>
<keyword evidence="9 14" id="KW-0798">TonB box</keyword>
<keyword evidence="10 12" id="KW-0472">Membrane</keyword>
<evidence type="ECO:0000256" key="12">
    <source>
        <dbReference type="PROSITE-ProRule" id="PRU01360"/>
    </source>
</evidence>
<dbReference type="InterPro" id="IPR012910">
    <property type="entry name" value="Plug_dom"/>
</dbReference>
<evidence type="ECO:0000256" key="11">
    <source>
        <dbReference type="ARBA" id="ARBA00023237"/>
    </source>
</evidence>
<dbReference type="PROSITE" id="PS52016">
    <property type="entry name" value="TONB_DEPENDENT_REC_3"/>
    <property type="match status" value="1"/>
</dbReference>
<evidence type="ECO:0000256" key="5">
    <source>
        <dbReference type="ARBA" id="ARBA00022692"/>
    </source>
</evidence>
<dbReference type="PANTHER" id="PTHR32552:SF81">
    <property type="entry name" value="TONB-DEPENDENT OUTER MEMBRANE RECEPTOR"/>
    <property type="match status" value="1"/>
</dbReference>
<keyword evidence="7" id="KW-0408">Iron</keyword>
<evidence type="ECO:0000256" key="10">
    <source>
        <dbReference type="ARBA" id="ARBA00023136"/>
    </source>
</evidence>
<keyword evidence="3 12" id="KW-1134">Transmembrane beta strand</keyword>
<comment type="subcellular location">
    <subcellularLocation>
        <location evidence="1 12">Cell outer membrane</location>
        <topology evidence="1 12">Multi-pass membrane protein</topology>
    </subcellularLocation>
</comment>
<dbReference type="InterPro" id="IPR000531">
    <property type="entry name" value="Beta-barrel_TonB"/>
</dbReference>
<dbReference type="InterPro" id="IPR010917">
    <property type="entry name" value="TonB_rcpt_CS"/>
</dbReference>
<evidence type="ECO:0000256" key="9">
    <source>
        <dbReference type="ARBA" id="ARBA00023077"/>
    </source>
</evidence>
<dbReference type="Pfam" id="PF00593">
    <property type="entry name" value="TonB_dep_Rec_b-barrel"/>
    <property type="match status" value="1"/>
</dbReference>
<evidence type="ECO:0000256" key="13">
    <source>
        <dbReference type="PROSITE-ProRule" id="PRU10144"/>
    </source>
</evidence>
<reference evidence="18" key="1">
    <citation type="submission" date="2019-06" db="EMBL/GenBank/DDBJ databases">
        <title>The complete genome of Emcibacter congregatus ZYLT.</title>
        <authorList>
            <person name="Zhao Z."/>
        </authorList>
    </citation>
    <scope>NUCLEOTIDE SEQUENCE [LARGE SCALE GENOMIC DNA]</scope>
    <source>
        <strain evidence="18">MCCC 1A06723</strain>
    </source>
</reference>
<evidence type="ECO:0000313" key="17">
    <source>
        <dbReference type="EMBL" id="TPD59285.1"/>
    </source>
</evidence>
<dbReference type="Pfam" id="PF07715">
    <property type="entry name" value="Plug"/>
    <property type="match status" value="1"/>
</dbReference>
<feature type="domain" description="TonB-dependent receptor plug" evidence="16">
    <location>
        <begin position="65"/>
        <end position="171"/>
    </location>
</feature>
<evidence type="ECO:0000256" key="1">
    <source>
        <dbReference type="ARBA" id="ARBA00004571"/>
    </source>
</evidence>
<dbReference type="AlphaFoldDB" id="A0A501PGG4"/>
<feature type="short sequence motif" description="TonB C-terminal box" evidence="13">
    <location>
        <begin position="745"/>
        <end position="762"/>
    </location>
</feature>
<dbReference type="SUPFAM" id="SSF56935">
    <property type="entry name" value="Porins"/>
    <property type="match status" value="1"/>
</dbReference>
<evidence type="ECO:0000256" key="2">
    <source>
        <dbReference type="ARBA" id="ARBA00022448"/>
    </source>
</evidence>
<evidence type="ECO:0000256" key="3">
    <source>
        <dbReference type="ARBA" id="ARBA00022452"/>
    </source>
</evidence>
<dbReference type="InterPro" id="IPR036942">
    <property type="entry name" value="Beta-barrel_TonB_sf"/>
</dbReference>